<evidence type="ECO:0000313" key="6">
    <source>
        <dbReference type="EMBL" id="GAG95342.1"/>
    </source>
</evidence>
<accession>X1CQV3</accession>
<sequence length="148" mass="16641">MKQENISTENRLLAALAHGSVVTQGLGILVGVVVYITQREKSRYAAFQGLQAAVYQLVNLIIVIGMWVVWGFFYGLSILSLIKLEETNPDAAPPAIFWIAMISMFIPLIYMVLVGLYGLWGALRTWQGKDFKYLIIGSWLEKSGLWKE</sequence>
<evidence type="ECO:0000256" key="2">
    <source>
        <dbReference type="ARBA" id="ARBA00022692"/>
    </source>
</evidence>
<reference evidence="6" key="1">
    <citation type="journal article" date="2014" name="Front. Microbiol.">
        <title>High frequency of phylogenetically diverse reductive dehalogenase-homologous genes in deep subseafloor sedimentary metagenomes.</title>
        <authorList>
            <person name="Kawai M."/>
            <person name="Futagami T."/>
            <person name="Toyoda A."/>
            <person name="Takaki Y."/>
            <person name="Nishi S."/>
            <person name="Hori S."/>
            <person name="Arai W."/>
            <person name="Tsubouchi T."/>
            <person name="Morono Y."/>
            <person name="Uchiyama I."/>
            <person name="Ito T."/>
            <person name="Fujiyama A."/>
            <person name="Inagaki F."/>
            <person name="Takami H."/>
        </authorList>
    </citation>
    <scope>NUCLEOTIDE SEQUENCE</scope>
    <source>
        <strain evidence="6">Expedition CK06-06</strain>
    </source>
</reference>
<evidence type="ECO:0000256" key="1">
    <source>
        <dbReference type="ARBA" id="ARBA00004141"/>
    </source>
</evidence>
<feature type="transmembrane region" description="Helical" evidence="5">
    <location>
        <begin position="96"/>
        <end position="120"/>
    </location>
</feature>
<keyword evidence="2 5" id="KW-0812">Transmembrane</keyword>
<evidence type="ECO:0008006" key="7">
    <source>
        <dbReference type="Google" id="ProtNLM"/>
    </source>
</evidence>
<comment type="caution">
    <text evidence="6">The sequence shown here is derived from an EMBL/GenBank/DDBJ whole genome shotgun (WGS) entry which is preliminary data.</text>
</comment>
<gene>
    <name evidence="6" type="ORF">S01H4_42997</name>
</gene>
<dbReference type="AlphaFoldDB" id="X1CQV3"/>
<comment type="subcellular location">
    <subcellularLocation>
        <location evidence="1">Membrane</location>
        <topology evidence="1">Multi-pass membrane protein</topology>
    </subcellularLocation>
</comment>
<evidence type="ECO:0000256" key="5">
    <source>
        <dbReference type="SAM" id="Phobius"/>
    </source>
</evidence>
<dbReference type="EMBL" id="BART01023669">
    <property type="protein sequence ID" value="GAG95342.1"/>
    <property type="molecule type" value="Genomic_DNA"/>
</dbReference>
<evidence type="ECO:0000256" key="3">
    <source>
        <dbReference type="ARBA" id="ARBA00022989"/>
    </source>
</evidence>
<keyword evidence="3 5" id="KW-1133">Transmembrane helix</keyword>
<dbReference type="Pfam" id="PF09685">
    <property type="entry name" value="MamF_MmsF"/>
    <property type="match status" value="1"/>
</dbReference>
<keyword evidence="4 5" id="KW-0472">Membrane</keyword>
<feature type="transmembrane region" description="Helical" evidence="5">
    <location>
        <begin position="57"/>
        <end position="76"/>
    </location>
</feature>
<evidence type="ECO:0000256" key="4">
    <source>
        <dbReference type="ARBA" id="ARBA00023136"/>
    </source>
</evidence>
<organism evidence="6">
    <name type="scientific">marine sediment metagenome</name>
    <dbReference type="NCBI Taxonomy" id="412755"/>
    <lineage>
        <taxon>unclassified sequences</taxon>
        <taxon>metagenomes</taxon>
        <taxon>ecological metagenomes</taxon>
    </lineage>
</organism>
<proteinExistence type="predicted"/>
<dbReference type="InterPro" id="IPR019109">
    <property type="entry name" value="MamF_MmsF"/>
</dbReference>
<protein>
    <recommendedName>
        <fullName evidence="7">DUF4870 domain-containing protein</fullName>
    </recommendedName>
</protein>
<feature type="transmembrane region" description="Helical" evidence="5">
    <location>
        <begin position="12"/>
        <end position="36"/>
    </location>
</feature>
<name>X1CQV3_9ZZZZ</name>